<dbReference type="InterPro" id="IPR011603">
    <property type="entry name" value="2oxoglutarate_DH_E1"/>
</dbReference>
<dbReference type="AlphaFoldDB" id="A0AAJ6QMX7"/>
<evidence type="ECO:0000256" key="4">
    <source>
        <dbReference type="ARBA" id="ARBA00023002"/>
    </source>
</evidence>
<dbReference type="PANTHER" id="PTHR23152:SF4">
    <property type="entry name" value="2-OXOADIPATE DEHYDROGENASE COMPLEX COMPONENT E1"/>
    <property type="match status" value="1"/>
</dbReference>
<dbReference type="Gene3D" id="1.10.287.1150">
    <property type="entry name" value="TPP helical domain"/>
    <property type="match status" value="1"/>
</dbReference>
<evidence type="ECO:0000256" key="2">
    <source>
        <dbReference type="ARBA" id="ARBA00006936"/>
    </source>
</evidence>
<dbReference type="Pfam" id="PF16870">
    <property type="entry name" value="OxoGdeHyase_C"/>
    <property type="match status" value="1"/>
</dbReference>
<reference evidence="8" key="1">
    <citation type="submission" date="2025-08" db="UniProtKB">
        <authorList>
            <consortium name="RefSeq"/>
        </authorList>
    </citation>
    <scope>IDENTIFICATION</scope>
</reference>
<dbReference type="Pfam" id="PF02779">
    <property type="entry name" value="Transket_pyr"/>
    <property type="match status" value="1"/>
</dbReference>
<dbReference type="PIRSF" id="PIRSF000157">
    <property type="entry name" value="Oxoglu_dh_E1"/>
    <property type="match status" value="1"/>
</dbReference>
<dbReference type="Gene3D" id="3.40.50.970">
    <property type="match status" value="1"/>
</dbReference>
<evidence type="ECO:0000256" key="3">
    <source>
        <dbReference type="ARBA" id="ARBA00022946"/>
    </source>
</evidence>
<accession>A0AAJ6QMX7</accession>
<keyword evidence="3" id="KW-0809">Transit peptide</keyword>
<dbReference type="Gene3D" id="3.40.50.12470">
    <property type="match status" value="1"/>
</dbReference>
<dbReference type="InterPro" id="IPR005475">
    <property type="entry name" value="Transketolase-like_Pyr-bd"/>
</dbReference>
<dbReference type="InterPro" id="IPR001017">
    <property type="entry name" value="DH_E1"/>
</dbReference>
<proteinExistence type="inferred from homology"/>
<dbReference type="NCBIfam" id="NF006914">
    <property type="entry name" value="PRK09404.1"/>
    <property type="match status" value="1"/>
</dbReference>
<comment type="similarity">
    <text evidence="2">Belongs to the alpha-ketoglutarate dehydrogenase family.</text>
</comment>
<dbReference type="GO" id="GO:0016624">
    <property type="term" value="F:oxidoreductase activity, acting on the aldehyde or oxo group of donors, disulfide as acceptor"/>
    <property type="evidence" value="ECO:0007669"/>
    <property type="project" value="InterPro"/>
</dbReference>
<dbReference type="InterPro" id="IPR042179">
    <property type="entry name" value="KGD_C_sf"/>
</dbReference>
<evidence type="ECO:0000259" key="6">
    <source>
        <dbReference type="SMART" id="SM00861"/>
    </source>
</evidence>
<sequence>MFRQRAVYFKAYRSYCTSKRLNEDDARIQRLATAIRQHGHRHANVNPLGSVKATLQEPAAEKIEPEDFGLSRDTLLDYAGQTGTVDEWYKRMLAIYGGNIGLEFMHLDRTRRDWFIKSLERDLYLSATPTKEFQKQILRALLESQNFDHFVANKFATTKRYGGEGAESMQAFFLQLFLQAPISGITDLIIATPHRGRLNLLTGLLNFPVETVFRKMRGLPEYETFKHPSATGDVLSHLFTSTEVQGNLRVSLLPNPSHLEASAPMAVGKARARLQQLLGNDRYSSLCNSTDYHNSWVLPLQIHGDASFAGQGVIMETLLLSGLPHFKTGGSLHLIVNNQVGYTTPTMLGKSSFYNSDVMKTIGAPILHVNGDHPEAVCTVAQLALDYRQCFGGDVLVDMWCFRRWGHNEMDDPTFTNPVMYREIRSRGSVPDLYASRLVAEGVVTEAEVENLLESHSRILNDGFKRLEITQAQSQCFNGRWKSMGTAPRDALLTVDTGFPKDVLQYIGLKSVETPESFKVHPHLRKVVINERTRKFTEGQKLDWAMAELLAFGSLLYQGYNVRLCGQDVGRGTFSQRHIELVDNDTEDRIITLNNLRPDQGFLEVANSPLSEEAVMAFEYGFSLESPENLVIWEAQFGDFHNSAQVVLDTLITSGERKWLLQSGVIILLPHGMDGAGPEHSSCRIERFLQMCDSNEQDMPDSEDVNFRFVNPTTSAQYFHLIRRQMLTNFRKPLIVASPKLILRLDGASSSLEEMATGTSFQTVLTSREDSDRSAVRRIILCNGKHYFALESKRKIKKRNDVAIVRLEQLCPLPVARIAETLSTYPNMKEVVWAQEEHQNQGAWSFINPRIRNFLNIQMLYRGRGPLGVPAVGVGAVHAAEAESILESAFE</sequence>
<dbReference type="RefSeq" id="XP_003737902.1">
    <property type="nucleotide sequence ID" value="XM_003737854.1"/>
</dbReference>
<keyword evidence="5" id="KW-0786">Thiamine pyrophosphate</keyword>
<dbReference type="Proteomes" id="UP000694867">
    <property type="component" value="Unplaced"/>
</dbReference>
<dbReference type="Pfam" id="PF00676">
    <property type="entry name" value="E1_dh"/>
    <property type="match status" value="1"/>
</dbReference>
<dbReference type="GO" id="GO:0030976">
    <property type="term" value="F:thiamine pyrophosphate binding"/>
    <property type="evidence" value="ECO:0007669"/>
    <property type="project" value="InterPro"/>
</dbReference>
<gene>
    <name evidence="8" type="primary">LOC100904881</name>
</gene>
<comment type="cofactor">
    <cofactor evidence="1">
        <name>thiamine diphosphate</name>
        <dbReference type="ChEBI" id="CHEBI:58937"/>
    </cofactor>
</comment>
<dbReference type="InterPro" id="IPR031717">
    <property type="entry name" value="ODO-1/KGD_C"/>
</dbReference>
<keyword evidence="4" id="KW-0560">Oxidoreductase</keyword>
<dbReference type="PANTHER" id="PTHR23152">
    <property type="entry name" value="2-OXOGLUTARATE DEHYDROGENASE"/>
    <property type="match status" value="1"/>
</dbReference>
<keyword evidence="7" id="KW-1185">Reference proteome</keyword>
<protein>
    <submittedName>
        <fullName evidence="8">Probable 2-oxoglutarate dehydrogenase E1 component DHKTD1, mitochondrial</fullName>
    </submittedName>
</protein>
<dbReference type="InterPro" id="IPR029061">
    <property type="entry name" value="THDP-binding"/>
</dbReference>
<feature type="domain" description="Transketolase-like pyrimidine-binding" evidence="6">
    <location>
        <begin position="542"/>
        <end position="745"/>
    </location>
</feature>
<dbReference type="CDD" id="cd02016">
    <property type="entry name" value="TPP_E1_OGDC_like"/>
    <property type="match status" value="1"/>
</dbReference>
<organism evidence="7 8">
    <name type="scientific">Galendromus occidentalis</name>
    <name type="common">western predatory mite</name>
    <dbReference type="NCBI Taxonomy" id="34638"/>
    <lineage>
        <taxon>Eukaryota</taxon>
        <taxon>Metazoa</taxon>
        <taxon>Ecdysozoa</taxon>
        <taxon>Arthropoda</taxon>
        <taxon>Chelicerata</taxon>
        <taxon>Arachnida</taxon>
        <taxon>Acari</taxon>
        <taxon>Parasitiformes</taxon>
        <taxon>Mesostigmata</taxon>
        <taxon>Gamasina</taxon>
        <taxon>Phytoseioidea</taxon>
        <taxon>Phytoseiidae</taxon>
        <taxon>Typhlodrominae</taxon>
        <taxon>Galendromus</taxon>
    </lineage>
</organism>
<dbReference type="Gene3D" id="3.40.50.11610">
    <property type="entry name" value="Multifunctional 2-oxoglutarate metabolism enzyme, C-terminal domain"/>
    <property type="match status" value="1"/>
</dbReference>
<evidence type="ECO:0000313" key="8">
    <source>
        <dbReference type="RefSeq" id="XP_003737902.1"/>
    </source>
</evidence>
<evidence type="ECO:0000313" key="7">
    <source>
        <dbReference type="Proteomes" id="UP000694867"/>
    </source>
</evidence>
<evidence type="ECO:0000256" key="1">
    <source>
        <dbReference type="ARBA" id="ARBA00001964"/>
    </source>
</evidence>
<dbReference type="GeneID" id="100904881"/>
<name>A0AAJ6QMX7_9ACAR</name>
<dbReference type="KEGG" id="goe:100904881"/>
<dbReference type="NCBIfam" id="TIGR00239">
    <property type="entry name" value="2oxo_dh_E1"/>
    <property type="match status" value="1"/>
</dbReference>
<dbReference type="SUPFAM" id="SSF52518">
    <property type="entry name" value="Thiamin diphosphate-binding fold (THDP-binding)"/>
    <property type="match status" value="2"/>
</dbReference>
<evidence type="ECO:0000256" key="5">
    <source>
        <dbReference type="ARBA" id="ARBA00023052"/>
    </source>
</evidence>
<dbReference type="SMART" id="SM00861">
    <property type="entry name" value="Transket_pyr"/>
    <property type="match status" value="1"/>
</dbReference>